<keyword evidence="2" id="KW-1185">Reference proteome</keyword>
<dbReference type="AlphaFoldDB" id="A0A8J4YFR7"/>
<reference evidence="1" key="1">
    <citation type="submission" date="2020-07" db="EMBL/GenBank/DDBJ databases">
        <title>The High-quality genome of the commercially important snow crab, Chionoecetes opilio.</title>
        <authorList>
            <person name="Jeong J.-H."/>
            <person name="Ryu S."/>
        </authorList>
    </citation>
    <scope>NUCLEOTIDE SEQUENCE</scope>
    <source>
        <strain evidence="1">MADBK_172401_WGS</strain>
        <tissue evidence="1">Digestive gland</tissue>
    </source>
</reference>
<comment type="caution">
    <text evidence="1">The sequence shown here is derived from an EMBL/GenBank/DDBJ whole genome shotgun (WGS) entry which is preliminary data.</text>
</comment>
<proteinExistence type="predicted"/>
<dbReference type="Proteomes" id="UP000770661">
    <property type="component" value="Unassembled WGS sequence"/>
</dbReference>
<gene>
    <name evidence="1" type="primary">slc30a9</name>
    <name evidence="1" type="ORF">GWK47_005827</name>
</gene>
<name>A0A8J4YFR7_CHIOP</name>
<evidence type="ECO:0000313" key="1">
    <source>
        <dbReference type="EMBL" id="KAG0722796.1"/>
    </source>
</evidence>
<evidence type="ECO:0000313" key="2">
    <source>
        <dbReference type="Proteomes" id="UP000770661"/>
    </source>
</evidence>
<sequence>MQGLKTIEDVEVFMLKHGENIVDSLGEQVDRIETILKSVMILNERLHVPHKSQSRRSLTTQSRIFKVFSIDYTRRDRMVSYSDFMFSSNIYPSKAIGEWGAGRWCMGGGWRGAGVTGGQRSNDKFSSCPANDSICKQPGAGLERGNPAREPCNMKVSAAREEQRQCRSQEEEECGGRQV</sequence>
<dbReference type="OrthoDB" id="435980at2759"/>
<dbReference type="EMBL" id="JACEEZ010009070">
    <property type="protein sequence ID" value="KAG0722796.1"/>
    <property type="molecule type" value="Genomic_DNA"/>
</dbReference>
<accession>A0A8J4YFR7</accession>
<protein>
    <submittedName>
        <fullName evidence="1">Zinc transporter 9</fullName>
    </submittedName>
</protein>
<organism evidence="1 2">
    <name type="scientific">Chionoecetes opilio</name>
    <name type="common">Atlantic snow crab</name>
    <name type="synonym">Cancer opilio</name>
    <dbReference type="NCBI Taxonomy" id="41210"/>
    <lineage>
        <taxon>Eukaryota</taxon>
        <taxon>Metazoa</taxon>
        <taxon>Ecdysozoa</taxon>
        <taxon>Arthropoda</taxon>
        <taxon>Crustacea</taxon>
        <taxon>Multicrustacea</taxon>
        <taxon>Malacostraca</taxon>
        <taxon>Eumalacostraca</taxon>
        <taxon>Eucarida</taxon>
        <taxon>Decapoda</taxon>
        <taxon>Pleocyemata</taxon>
        <taxon>Brachyura</taxon>
        <taxon>Eubrachyura</taxon>
        <taxon>Majoidea</taxon>
        <taxon>Majidae</taxon>
        <taxon>Chionoecetes</taxon>
    </lineage>
</organism>